<dbReference type="EMBL" id="CP030103">
    <property type="protein sequence ID" value="AWX42922.1"/>
    <property type="molecule type" value="Genomic_DNA"/>
</dbReference>
<reference evidence="2" key="1">
    <citation type="submission" date="2018-06" db="EMBL/GenBank/DDBJ databases">
        <title>Complete genome sequences of Mycoplasma anatis, M. anseris and M. cloacale type strains.</title>
        <authorList>
            <person name="Grozner D."/>
            <person name="Forro B."/>
            <person name="Sulyok K.M."/>
            <person name="Marton S."/>
            <person name="Kreizinger Z."/>
            <person name="Banyai K."/>
            <person name="Gyuranecz M."/>
        </authorList>
    </citation>
    <scope>NUCLEOTIDE SEQUENCE [LARGE SCALE GENOMIC DNA]</scope>
    <source>
        <strain evidence="2">NCTC 10199</strain>
    </source>
</reference>
<sequence length="229" mass="27565">MFYKINFIDRVPNDVDIGFLSLLNLEEKEKEWNNFIKNFKIKKWILNTEIHKIIIIEYNSKEIKIECLMGKNFTIDDIVIIDNIKCLKSEYFLPSKLCQLCTNIYSNKTDKIKKIIDDINYFFKKNIPFNINIISKLICENINFSVQFDILIHKHNPYSIVLLLDKILKRKNIYSLFHINNINSHLNNNLTIIHYMYKLDLLFLNKNNLIKFLQLNNFIYSRRLTKVYL</sequence>
<dbReference type="AlphaFoldDB" id="A0A2Z4LMB7"/>
<evidence type="ECO:0000313" key="1">
    <source>
        <dbReference type="EMBL" id="AWX42922.1"/>
    </source>
</evidence>
<proteinExistence type="predicted"/>
<dbReference type="Proteomes" id="UP000249865">
    <property type="component" value="Chromosome"/>
</dbReference>
<dbReference type="KEGG" id="mclo:DK849_02535"/>
<keyword evidence="2" id="KW-1185">Reference proteome</keyword>
<gene>
    <name evidence="1" type="ORF">DK849_02535</name>
</gene>
<organism evidence="1 2">
    <name type="scientific">Metamycoplasma cloacale</name>
    <dbReference type="NCBI Taxonomy" id="92401"/>
    <lineage>
        <taxon>Bacteria</taxon>
        <taxon>Bacillati</taxon>
        <taxon>Mycoplasmatota</taxon>
        <taxon>Mycoplasmoidales</taxon>
        <taxon>Metamycoplasmataceae</taxon>
        <taxon>Metamycoplasma</taxon>
    </lineage>
</organism>
<evidence type="ECO:0000313" key="2">
    <source>
        <dbReference type="Proteomes" id="UP000249865"/>
    </source>
</evidence>
<accession>A0A2Z4LMB7</accession>
<protein>
    <submittedName>
        <fullName evidence="1">Uncharacterized protein</fullName>
    </submittedName>
</protein>
<name>A0A2Z4LMB7_9BACT</name>